<gene>
    <name evidence="1" type="ORF">SAMN02745912_03649</name>
</gene>
<dbReference type="STRING" id="1121301.SAMN02745912_03649"/>
<evidence type="ECO:0000313" key="2">
    <source>
        <dbReference type="Proteomes" id="UP000184465"/>
    </source>
</evidence>
<feature type="non-terminal residue" evidence="1">
    <location>
        <position position="1"/>
    </location>
</feature>
<accession>A0A1M6TE41</accession>
<sequence>ILSARLSSRPLAWSIVGADQMARLRVHRANGGKVYETMIKKRKEKQKEKRIEKLDKRVVKRKLNKKVEEKIDNITVLNIGKRTWASELLKSVRGA</sequence>
<protein>
    <submittedName>
        <fullName evidence="1">Uncharacterized protein family (UPF0236)</fullName>
    </submittedName>
</protein>
<dbReference type="AlphaFoldDB" id="A0A1M6TE41"/>
<name>A0A1M6TE41_PARC5</name>
<keyword evidence="2" id="KW-1185">Reference proteome</keyword>
<proteinExistence type="predicted"/>
<dbReference type="EMBL" id="FRAG01000088">
    <property type="protein sequence ID" value="SHK55048.1"/>
    <property type="molecule type" value="Genomic_DNA"/>
</dbReference>
<organism evidence="1 2">
    <name type="scientific">Paramaledivibacter caminithermalis (strain DSM 15212 / CIP 107654 / DViRD3)</name>
    <name type="common">Clostridium caminithermale</name>
    <dbReference type="NCBI Taxonomy" id="1121301"/>
    <lineage>
        <taxon>Bacteria</taxon>
        <taxon>Bacillati</taxon>
        <taxon>Bacillota</taxon>
        <taxon>Clostridia</taxon>
        <taxon>Peptostreptococcales</taxon>
        <taxon>Caminicellaceae</taxon>
        <taxon>Paramaledivibacter</taxon>
    </lineage>
</organism>
<dbReference type="Proteomes" id="UP000184465">
    <property type="component" value="Unassembled WGS sequence"/>
</dbReference>
<reference evidence="1 2" key="1">
    <citation type="submission" date="2016-11" db="EMBL/GenBank/DDBJ databases">
        <authorList>
            <person name="Jaros S."/>
            <person name="Januszkiewicz K."/>
            <person name="Wedrychowicz H."/>
        </authorList>
    </citation>
    <scope>NUCLEOTIDE SEQUENCE [LARGE SCALE GENOMIC DNA]</scope>
    <source>
        <strain evidence="1 2">DSM 15212</strain>
    </source>
</reference>
<evidence type="ECO:0000313" key="1">
    <source>
        <dbReference type="EMBL" id="SHK55048.1"/>
    </source>
</evidence>